<reference evidence="2" key="1">
    <citation type="journal article" date="2023" name="Mol. Phylogenet. Evol.">
        <title>Genome-scale phylogeny and comparative genomics of the fungal order Sordariales.</title>
        <authorList>
            <person name="Hensen N."/>
            <person name="Bonometti L."/>
            <person name="Westerberg I."/>
            <person name="Brannstrom I.O."/>
            <person name="Guillou S."/>
            <person name="Cros-Aarteil S."/>
            <person name="Calhoun S."/>
            <person name="Haridas S."/>
            <person name="Kuo A."/>
            <person name="Mondo S."/>
            <person name="Pangilinan J."/>
            <person name="Riley R."/>
            <person name="LaButti K."/>
            <person name="Andreopoulos B."/>
            <person name="Lipzen A."/>
            <person name="Chen C."/>
            <person name="Yan M."/>
            <person name="Daum C."/>
            <person name="Ng V."/>
            <person name="Clum A."/>
            <person name="Steindorff A."/>
            <person name="Ohm R.A."/>
            <person name="Martin F."/>
            <person name="Silar P."/>
            <person name="Natvig D.O."/>
            <person name="Lalanne C."/>
            <person name="Gautier V."/>
            <person name="Ament-Velasquez S.L."/>
            <person name="Kruys A."/>
            <person name="Hutchinson M.I."/>
            <person name="Powell A.J."/>
            <person name="Barry K."/>
            <person name="Miller A.N."/>
            <person name="Grigoriev I.V."/>
            <person name="Debuchy R."/>
            <person name="Gladieux P."/>
            <person name="Hiltunen Thoren M."/>
            <person name="Johannesson H."/>
        </authorList>
    </citation>
    <scope>NUCLEOTIDE SEQUENCE</scope>
    <source>
        <strain evidence="2">PSN293</strain>
    </source>
</reference>
<sequence>MLAELAQPRLRKKASFRDRLKSWQKPGHATVTKTAAPFNDQPKRFVYQPQHAAADFSRMAISPAAAPAPRKYTKLSFDEDSTLSPSQKDDSMRVDARDFTLQRSRSGTRRSYKMVEDPWMASQAAAHVPIGTLASRSLSTKNRARESPLQPDAMDAPLIEKQEKSPAQKEALSDFERFLAQAEAEDRAQREQILRSFSHHSTFQPSSANYVKPNPHRQFVTVGGGNMSGTTAGPGLVSTGGSRSSRGGSQRTSGQYALSAGREEQPFRPGHRKQTSWTPSFGAGSSNTWGPPPMLASRARRPQPPQPQTVVYGVDESFNQPEPVRTLRRKASITQRIADYIKPEREPPAAGGAEQGLRRSASKSGLRTSGSRRRPTGIETLVE</sequence>
<organism evidence="2 3">
    <name type="scientific">Rhypophila decipiens</name>
    <dbReference type="NCBI Taxonomy" id="261697"/>
    <lineage>
        <taxon>Eukaryota</taxon>
        <taxon>Fungi</taxon>
        <taxon>Dikarya</taxon>
        <taxon>Ascomycota</taxon>
        <taxon>Pezizomycotina</taxon>
        <taxon>Sordariomycetes</taxon>
        <taxon>Sordariomycetidae</taxon>
        <taxon>Sordariales</taxon>
        <taxon>Naviculisporaceae</taxon>
        <taxon>Rhypophila</taxon>
    </lineage>
</organism>
<dbReference type="AlphaFoldDB" id="A0AAN6Y328"/>
<feature type="compositionally biased region" description="Polar residues" evidence="1">
    <location>
        <begin position="199"/>
        <end position="209"/>
    </location>
</feature>
<feature type="compositionally biased region" description="Polar residues" evidence="1">
    <location>
        <begin position="275"/>
        <end position="289"/>
    </location>
</feature>
<evidence type="ECO:0000256" key="1">
    <source>
        <dbReference type="SAM" id="MobiDB-lite"/>
    </source>
</evidence>
<protein>
    <submittedName>
        <fullName evidence="2">Uncharacterized protein</fullName>
    </submittedName>
</protein>
<gene>
    <name evidence="2" type="ORF">QBC37DRAFT_292432</name>
</gene>
<evidence type="ECO:0000313" key="3">
    <source>
        <dbReference type="Proteomes" id="UP001301769"/>
    </source>
</evidence>
<feature type="region of interest" description="Disordered" evidence="1">
    <location>
        <begin position="338"/>
        <end position="383"/>
    </location>
</feature>
<feature type="region of interest" description="Disordered" evidence="1">
    <location>
        <begin position="1"/>
        <end position="37"/>
    </location>
</feature>
<comment type="caution">
    <text evidence="2">The sequence shown here is derived from an EMBL/GenBank/DDBJ whole genome shotgun (WGS) entry which is preliminary data.</text>
</comment>
<evidence type="ECO:0000313" key="2">
    <source>
        <dbReference type="EMBL" id="KAK4210451.1"/>
    </source>
</evidence>
<accession>A0AAN6Y328</accession>
<feature type="region of interest" description="Disordered" evidence="1">
    <location>
        <begin position="199"/>
        <end position="317"/>
    </location>
</feature>
<dbReference type="Proteomes" id="UP001301769">
    <property type="component" value="Unassembled WGS sequence"/>
</dbReference>
<feature type="compositionally biased region" description="Low complexity" evidence="1">
    <location>
        <begin position="239"/>
        <end position="255"/>
    </location>
</feature>
<reference evidence="2" key="2">
    <citation type="submission" date="2023-05" db="EMBL/GenBank/DDBJ databases">
        <authorList>
            <consortium name="Lawrence Berkeley National Laboratory"/>
            <person name="Steindorff A."/>
            <person name="Hensen N."/>
            <person name="Bonometti L."/>
            <person name="Westerberg I."/>
            <person name="Brannstrom I.O."/>
            <person name="Guillou S."/>
            <person name="Cros-Aarteil S."/>
            <person name="Calhoun S."/>
            <person name="Haridas S."/>
            <person name="Kuo A."/>
            <person name="Mondo S."/>
            <person name="Pangilinan J."/>
            <person name="Riley R."/>
            <person name="Labutti K."/>
            <person name="Andreopoulos B."/>
            <person name="Lipzen A."/>
            <person name="Chen C."/>
            <person name="Yanf M."/>
            <person name="Daum C."/>
            <person name="Ng V."/>
            <person name="Clum A."/>
            <person name="Ohm R."/>
            <person name="Martin F."/>
            <person name="Silar P."/>
            <person name="Natvig D."/>
            <person name="Lalanne C."/>
            <person name="Gautier V."/>
            <person name="Ament-Velasquez S.L."/>
            <person name="Kruys A."/>
            <person name="Hutchinson M.I."/>
            <person name="Powell A.J."/>
            <person name="Barry K."/>
            <person name="Miller A.N."/>
            <person name="Grigoriev I.V."/>
            <person name="Debuchy R."/>
            <person name="Gladieux P."/>
            <person name="Thoren M.H."/>
            <person name="Johannesson H."/>
        </authorList>
    </citation>
    <scope>NUCLEOTIDE SEQUENCE</scope>
    <source>
        <strain evidence="2">PSN293</strain>
    </source>
</reference>
<feature type="region of interest" description="Disordered" evidence="1">
    <location>
        <begin position="65"/>
        <end position="95"/>
    </location>
</feature>
<dbReference type="EMBL" id="MU858174">
    <property type="protein sequence ID" value="KAK4210451.1"/>
    <property type="molecule type" value="Genomic_DNA"/>
</dbReference>
<keyword evidence="3" id="KW-1185">Reference proteome</keyword>
<name>A0AAN6Y328_9PEZI</name>
<proteinExistence type="predicted"/>